<keyword evidence="2 5" id="KW-0479">Metal-binding</keyword>
<dbReference type="EMBL" id="MCFE01000078">
    <property type="protein sequence ID" value="ORY00795.1"/>
    <property type="molecule type" value="Genomic_DNA"/>
</dbReference>
<evidence type="ECO:0000313" key="7">
    <source>
        <dbReference type="EMBL" id="ORY00795.1"/>
    </source>
</evidence>
<name>A0A1Y1YTA0_9FUNG</name>
<evidence type="ECO:0000256" key="1">
    <source>
        <dbReference type="ARBA" id="ARBA00022617"/>
    </source>
</evidence>
<reference evidence="7 8" key="1">
    <citation type="submission" date="2016-07" db="EMBL/GenBank/DDBJ databases">
        <title>Pervasive Adenine N6-methylation of Active Genes in Fungi.</title>
        <authorList>
            <consortium name="DOE Joint Genome Institute"/>
            <person name="Mondo S.J."/>
            <person name="Dannebaum R.O."/>
            <person name="Kuo R.C."/>
            <person name="Labutti K."/>
            <person name="Haridas S."/>
            <person name="Kuo A."/>
            <person name="Salamov A."/>
            <person name="Ahrendt S.R."/>
            <person name="Lipzen A."/>
            <person name="Sullivan W."/>
            <person name="Andreopoulos W.B."/>
            <person name="Clum A."/>
            <person name="Lindquist E."/>
            <person name="Daum C."/>
            <person name="Ramamoorthy G.K."/>
            <person name="Gryganskyi A."/>
            <person name="Culley D."/>
            <person name="Magnuson J.K."/>
            <person name="James T.Y."/>
            <person name="O'Malley M.A."/>
            <person name="Stajich J.E."/>
            <person name="Spatafora J.W."/>
            <person name="Visel A."/>
            <person name="Grigoriev I.V."/>
        </authorList>
    </citation>
    <scope>NUCLEOTIDE SEQUENCE [LARGE SCALE GENOMIC DNA]</scope>
    <source>
        <strain evidence="7 8">CBS 931.73</strain>
    </source>
</reference>
<protein>
    <submittedName>
        <fullName evidence="7">Heme oxygenase-like protein</fullName>
    </submittedName>
</protein>
<keyword evidence="1 4" id="KW-0349">Heme</keyword>
<keyword evidence="6" id="KW-0472">Membrane</keyword>
<dbReference type="InParanoid" id="A0A1Y1YTA0"/>
<organism evidence="7 8">
    <name type="scientific">Basidiobolus meristosporus CBS 931.73</name>
    <dbReference type="NCBI Taxonomy" id="1314790"/>
    <lineage>
        <taxon>Eukaryota</taxon>
        <taxon>Fungi</taxon>
        <taxon>Fungi incertae sedis</taxon>
        <taxon>Zoopagomycota</taxon>
        <taxon>Entomophthoromycotina</taxon>
        <taxon>Basidiobolomycetes</taxon>
        <taxon>Basidiobolales</taxon>
        <taxon>Basidiobolaceae</taxon>
        <taxon>Basidiobolus</taxon>
    </lineage>
</organism>
<comment type="caution">
    <text evidence="7">The sequence shown here is derived from an EMBL/GenBank/DDBJ whole genome shotgun (WGS) entry which is preliminary data.</text>
</comment>
<dbReference type="PIRSF" id="PIRSF000343">
    <property type="entry name" value="Haem_Oase"/>
    <property type="match status" value="1"/>
</dbReference>
<dbReference type="Pfam" id="PF01126">
    <property type="entry name" value="Heme_oxygenase"/>
    <property type="match status" value="1"/>
</dbReference>
<dbReference type="PANTHER" id="PTHR10720">
    <property type="entry name" value="HEME OXYGENASE"/>
    <property type="match status" value="1"/>
</dbReference>
<dbReference type="InterPro" id="IPR016084">
    <property type="entry name" value="Haem_Oase-like_multi-hlx"/>
</dbReference>
<gene>
    <name evidence="7" type="ORF">K493DRAFT_298718</name>
</gene>
<keyword evidence="6" id="KW-1133">Transmembrane helix</keyword>
<dbReference type="OrthoDB" id="652091at2759"/>
<evidence type="ECO:0000256" key="2">
    <source>
        <dbReference type="ARBA" id="ARBA00022723"/>
    </source>
</evidence>
<keyword evidence="6" id="KW-0812">Transmembrane</keyword>
<evidence type="ECO:0000256" key="4">
    <source>
        <dbReference type="PIRSR" id="PIRSR000343-1"/>
    </source>
</evidence>
<dbReference type="InterPro" id="IPR002051">
    <property type="entry name" value="Haem_Oase"/>
</dbReference>
<proteinExistence type="predicted"/>
<accession>A0A1Y1YTA0</accession>
<dbReference type="CDD" id="cd19165">
    <property type="entry name" value="HemeO"/>
    <property type="match status" value="1"/>
</dbReference>
<dbReference type="InterPro" id="IPR016053">
    <property type="entry name" value="Haem_Oase-like"/>
</dbReference>
<dbReference type="GO" id="GO:0004392">
    <property type="term" value="F:heme oxygenase (decyclizing) activity"/>
    <property type="evidence" value="ECO:0007669"/>
    <property type="project" value="InterPro"/>
</dbReference>
<dbReference type="GO" id="GO:0006788">
    <property type="term" value="P:heme oxidation"/>
    <property type="evidence" value="ECO:0007669"/>
    <property type="project" value="InterPro"/>
</dbReference>
<feature type="binding site" description="axial binding residue" evidence="5">
    <location>
        <position position="40"/>
    </location>
    <ligand>
        <name>heme b</name>
        <dbReference type="ChEBI" id="CHEBI:60344"/>
    </ligand>
    <ligandPart>
        <name>Fe</name>
        <dbReference type="ChEBI" id="CHEBI:18248"/>
    </ligandPart>
</feature>
<evidence type="ECO:0000313" key="8">
    <source>
        <dbReference type="Proteomes" id="UP000193498"/>
    </source>
</evidence>
<dbReference type="AlphaFoldDB" id="A0A1Y1YTA0"/>
<dbReference type="Gene3D" id="1.20.910.10">
    <property type="entry name" value="Heme oxygenase-like"/>
    <property type="match status" value="1"/>
</dbReference>
<keyword evidence="8" id="KW-1185">Reference proteome</keyword>
<evidence type="ECO:0000256" key="3">
    <source>
        <dbReference type="ARBA" id="ARBA00023004"/>
    </source>
</evidence>
<evidence type="ECO:0000256" key="6">
    <source>
        <dbReference type="SAM" id="Phobius"/>
    </source>
</evidence>
<dbReference type="PANTHER" id="PTHR10720:SF0">
    <property type="entry name" value="HEME OXYGENASE"/>
    <property type="match status" value="1"/>
</dbReference>
<feature type="binding site" evidence="4">
    <location>
        <position position="148"/>
    </location>
    <ligand>
        <name>heme b</name>
        <dbReference type="ChEBI" id="CHEBI:60344"/>
    </ligand>
</feature>
<dbReference type="PRINTS" id="PR00088">
    <property type="entry name" value="HAEMOXYGNASE"/>
</dbReference>
<keyword evidence="3 5" id="KW-0408">Iron</keyword>
<evidence type="ECO:0000256" key="5">
    <source>
        <dbReference type="PIRSR" id="PIRSR000343-2"/>
    </source>
</evidence>
<sequence length="275" mass="32427">MTDSTSPTNPIVPKKSEVSKEEWAKFTLRDKFWGTTKQVHKRALKFRELKAAVALANHKIYRTVLKDFYLVFATFEDIWEQEKAHSKILQEAYMPELKRTRAMQKDLEFYYGEDWLRYAVHTPVTRDYTNHIKSIARENPEILIAYGYAFYLGIFAGGQIMRSRITQSAGKFFKFAGNQRTDPFFDGLQVFLFRDTETLEPLAISQLRRDFIEKLNSLQVNDELEDRLLAELLEIHRRNDLVIGSIKGTEWVMLQWIVYGFSVIFVLLYIKRLIF</sequence>
<dbReference type="SUPFAM" id="SSF48613">
    <property type="entry name" value="Heme oxygenase-like"/>
    <property type="match status" value="1"/>
</dbReference>
<dbReference type="GO" id="GO:0046872">
    <property type="term" value="F:metal ion binding"/>
    <property type="evidence" value="ECO:0007669"/>
    <property type="project" value="UniProtKB-KW"/>
</dbReference>
<dbReference type="STRING" id="1314790.A0A1Y1YTA0"/>
<feature type="transmembrane region" description="Helical" evidence="6">
    <location>
        <begin position="251"/>
        <end position="270"/>
    </location>
</feature>
<dbReference type="Proteomes" id="UP000193498">
    <property type="component" value="Unassembled WGS sequence"/>
</dbReference>